<evidence type="ECO:0000313" key="1">
    <source>
        <dbReference type="EMBL" id="KAL3320030.1"/>
    </source>
</evidence>
<proteinExistence type="predicted"/>
<name>A0ABD2QKQ6_9PLAT</name>
<dbReference type="EMBL" id="JBJKFK010000081">
    <property type="protein sequence ID" value="KAL3320030.1"/>
    <property type="molecule type" value="Genomic_DNA"/>
</dbReference>
<comment type="caution">
    <text evidence="1">The sequence shown here is derived from an EMBL/GenBank/DDBJ whole genome shotgun (WGS) entry which is preliminary data.</text>
</comment>
<dbReference type="Proteomes" id="UP001626550">
    <property type="component" value="Unassembled WGS sequence"/>
</dbReference>
<protein>
    <submittedName>
        <fullName evidence="1">Uncharacterized protein</fullName>
    </submittedName>
</protein>
<accession>A0ABD2QKQ6</accession>
<sequence length="127" mass="14396">MKIVCLIQALLEPRIPLNDSLAMEADKAYVIVTRLITSLMWMFGLLEDTSESLENFSERKFQLIVNVLRLYKSLKSRMWYDNPTALAQQLTLFSAQPVQAADLLASSRLFTRSQFLKAGPGSLAKVR</sequence>
<reference evidence="1 2" key="1">
    <citation type="submission" date="2024-11" db="EMBL/GenBank/DDBJ databases">
        <title>Adaptive evolution of stress response genes in parasites aligns with host niche diversity.</title>
        <authorList>
            <person name="Hahn C."/>
            <person name="Resl P."/>
        </authorList>
    </citation>
    <scope>NUCLEOTIDE SEQUENCE [LARGE SCALE GENOMIC DNA]</scope>
    <source>
        <strain evidence="1">EGGRZ-B1_66</strain>
        <tissue evidence="1">Body</tissue>
    </source>
</reference>
<keyword evidence="2" id="KW-1185">Reference proteome</keyword>
<organism evidence="1 2">
    <name type="scientific">Cichlidogyrus casuarinus</name>
    <dbReference type="NCBI Taxonomy" id="1844966"/>
    <lineage>
        <taxon>Eukaryota</taxon>
        <taxon>Metazoa</taxon>
        <taxon>Spiralia</taxon>
        <taxon>Lophotrochozoa</taxon>
        <taxon>Platyhelminthes</taxon>
        <taxon>Monogenea</taxon>
        <taxon>Monopisthocotylea</taxon>
        <taxon>Dactylogyridea</taxon>
        <taxon>Ancyrocephalidae</taxon>
        <taxon>Cichlidogyrus</taxon>
    </lineage>
</organism>
<evidence type="ECO:0000313" key="2">
    <source>
        <dbReference type="Proteomes" id="UP001626550"/>
    </source>
</evidence>
<dbReference type="SUPFAM" id="SSF158702">
    <property type="entry name" value="Sec63 N-terminal domain-like"/>
    <property type="match status" value="1"/>
</dbReference>
<gene>
    <name evidence="1" type="ORF">Ciccas_001276</name>
</gene>
<dbReference type="Gene3D" id="1.10.3380.10">
    <property type="entry name" value="Sec63 N-terminal domain-like domain"/>
    <property type="match status" value="1"/>
</dbReference>
<dbReference type="AlphaFoldDB" id="A0ABD2QKQ6"/>